<sequence length="311" mass="35388">MKGFFSLAKRKFLQFLVVLTFICADVLFEVFKFCGPFVLGLKVALISDRFDLLVDAHFKLKEWSLGNLEIRRAKKGKGAEIVKYIDFKVSRLPIPQESLPANVIGFERLTISYIDQSVIEFLELIPAAGKSFGKRPLIKDNICGFDLDYSKLFRLRLFSPTVLDECHKLRLIESDYAFPEFPADDSAGASSDQALTKWLHTPRGDGRPNVLYCFFDSEVMEGLKMEFDNSTDALNFIIFLYGSDEITRLLVRCPVERDEAKWAKWEKEAVEWNWCQLNGVDINFGDADIGDGDQIAESPFQARGRFSVSNA</sequence>
<evidence type="ECO:0000313" key="2">
    <source>
        <dbReference type="WBParaSite" id="Gr19_v10_g12662.t1"/>
    </source>
</evidence>
<reference evidence="2" key="1">
    <citation type="submission" date="2022-11" db="UniProtKB">
        <authorList>
            <consortium name="WormBaseParasite"/>
        </authorList>
    </citation>
    <scope>IDENTIFICATION</scope>
</reference>
<dbReference type="WBParaSite" id="Gr19_v10_g12662.t1">
    <property type="protein sequence ID" value="Gr19_v10_g12662.t1"/>
    <property type="gene ID" value="Gr19_v10_g12662"/>
</dbReference>
<evidence type="ECO:0000313" key="1">
    <source>
        <dbReference type="Proteomes" id="UP000887572"/>
    </source>
</evidence>
<protein>
    <submittedName>
        <fullName evidence="2">F-box associated domain-containing protein</fullName>
    </submittedName>
</protein>
<dbReference type="AlphaFoldDB" id="A0A914H136"/>
<organism evidence="1 2">
    <name type="scientific">Globodera rostochiensis</name>
    <name type="common">Golden nematode worm</name>
    <name type="synonym">Heterodera rostochiensis</name>
    <dbReference type="NCBI Taxonomy" id="31243"/>
    <lineage>
        <taxon>Eukaryota</taxon>
        <taxon>Metazoa</taxon>
        <taxon>Ecdysozoa</taxon>
        <taxon>Nematoda</taxon>
        <taxon>Chromadorea</taxon>
        <taxon>Rhabditida</taxon>
        <taxon>Tylenchina</taxon>
        <taxon>Tylenchomorpha</taxon>
        <taxon>Tylenchoidea</taxon>
        <taxon>Heteroderidae</taxon>
        <taxon>Heteroderinae</taxon>
        <taxon>Globodera</taxon>
    </lineage>
</organism>
<dbReference type="Proteomes" id="UP000887572">
    <property type="component" value="Unplaced"/>
</dbReference>
<keyword evidence="1" id="KW-1185">Reference proteome</keyword>
<accession>A0A914H136</accession>
<name>A0A914H136_GLORO</name>
<proteinExistence type="predicted"/>